<dbReference type="GO" id="GO:0016787">
    <property type="term" value="F:hydrolase activity"/>
    <property type="evidence" value="ECO:0007669"/>
    <property type="project" value="UniProtKB-KW"/>
</dbReference>
<proteinExistence type="predicted"/>
<protein>
    <submittedName>
        <fullName evidence="4">NUDIX hydrolase</fullName>
    </submittedName>
</protein>
<evidence type="ECO:0000256" key="2">
    <source>
        <dbReference type="ARBA" id="ARBA00022801"/>
    </source>
</evidence>
<keyword evidence="2 4" id="KW-0378">Hydrolase</keyword>
<feature type="domain" description="Nudix hydrolase" evidence="3">
    <location>
        <begin position="8"/>
        <end position="146"/>
    </location>
</feature>
<dbReference type="CDD" id="cd04688">
    <property type="entry name" value="NUDIX_Hydrolase"/>
    <property type="match status" value="1"/>
</dbReference>
<dbReference type="Pfam" id="PF00293">
    <property type="entry name" value="NUDIX"/>
    <property type="match status" value="1"/>
</dbReference>
<dbReference type="PANTHER" id="PTHR43046">
    <property type="entry name" value="GDP-MANNOSE MANNOSYL HYDROLASE"/>
    <property type="match status" value="1"/>
</dbReference>
<name>A0A2X2CLF2_PSELU</name>
<accession>A0A2X2CLF2</accession>
<comment type="cofactor">
    <cofactor evidence="1">
        <name>Mg(2+)</name>
        <dbReference type="ChEBI" id="CHEBI:18420"/>
    </cofactor>
</comment>
<dbReference type="SUPFAM" id="SSF55811">
    <property type="entry name" value="Nudix"/>
    <property type="match status" value="1"/>
</dbReference>
<dbReference type="Gene3D" id="3.90.79.10">
    <property type="entry name" value="Nucleoside Triphosphate Pyrophosphohydrolase"/>
    <property type="match status" value="1"/>
</dbReference>
<dbReference type="RefSeq" id="WP_010794842.1">
    <property type="nucleotide sequence ID" value="NZ_CP069262.1"/>
</dbReference>
<gene>
    <name evidence="4" type="ORF">NCTC11842_02636</name>
</gene>
<evidence type="ECO:0000259" key="3">
    <source>
        <dbReference type="PROSITE" id="PS51462"/>
    </source>
</evidence>
<evidence type="ECO:0000256" key="1">
    <source>
        <dbReference type="ARBA" id="ARBA00001946"/>
    </source>
</evidence>
<dbReference type="PROSITE" id="PS51462">
    <property type="entry name" value="NUDIX"/>
    <property type="match status" value="1"/>
</dbReference>
<dbReference type="Proteomes" id="UP000250443">
    <property type="component" value="Unassembled WGS sequence"/>
</dbReference>
<evidence type="ECO:0000313" key="4">
    <source>
        <dbReference type="EMBL" id="SPZ08144.1"/>
    </source>
</evidence>
<dbReference type="PANTHER" id="PTHR43046:SF14">
    <property type="entry name" value="MUTT_NUDIX FAMILY PROTEIN"/>
    <property type="match status" value="1"/>
</dbReference>
<dbReference type="InterPro" id="IPR015797">
    <property type="entry name" value="NUDIX_hydrolase-like_dom_sf"/>
</dbReference>
<reference evidence="4 5" key="1">
    <citation type="submission" date="2018-06" db="EMBL/GenBank/DDBJ databases">
        <authorList>
            <consortium name="Pathogen Informatics"/>
            <person name="Doyle S."/>
        </authorList>
    </citation>
    <scope>NUCLEOTIDE SEQUENCE [LARGE SCALE GENOMIC DNA]</scope>
    <source>
        <strain evidence="4 5">NCTC11842</strain>
    </source>
</reference>
<dbReference type="AlphaFoldDB" id="A0A2X2CLF2"/>
<dbReference type="InterPro" id="IPR000086">
    <property type="entry name" value="NUDIX_hydrolase_dom"/>
</dbReference>
<sequence>MISVDIDGYRFQVRAAAVVEHDNHILLHRGVNDSFWALPGGRVEPGENAQATLVREMMEELDEPIVCGELLYLVENFFDYLNQPNHEIGLYFRAQLRSHSTLLDKSRTHNGTEAGTSLEFRWFPRASLHDVDLRPAFLRESLSLSTLNFLHVVQRG</sequence>
<organism evidence="4 5">
    <name type="scientific">Pseudomonas luteola</name>
    <dbReference type="NCBI Taxonomy" id="47886"/>
    <lineage>
        <taxon>Bacteria</taxon>
        <taxon>Pseudomonadati</taxon>
        <taxon>Pseudomonadota</taxon>
        <taxon>Gammaproteobacteria</taxon>
        <taxon>Pseudomonadales</taxon>
        <taxon>Pseudomonadaceae</taxon>
        <taxon>Pseudomonas</taxon>
    </lineage>
</organism>
<evidence type="ECO:0000313" key="5">
    <source>
        <dbReference type="Proteomes" id="UP000250443"/>
    </source>
</evidence>
<dbReference type="EMBL" id="UAUF01000012">
    <property type="protein sequence ID" value="SPZ08144.1"/>
    <property type="molecule type" value="Genomic_DNA"/>
</dbReference>